<gene>
    <name evidence="1" type="ORF">MJO28_001946</name>
</gene>
<comment type="caution">
    <text evidence="1">The sequence shown here is derived from an EMBL/GenBank/DDBJ whole genome shotgun (WGS) entry which is preliminary data.</text>
</comment>
<dbReference type="EMBL" id="CM045866">
    <property type="protein sequence ID" value="KAI7961457.1"/>
    <property type="molecule type" value="Genomic_DNA"/>
</dbReference>
<organism evidence="1 2">
    <name type="scientific">Puccinia striiformis f. sp. tritici</name>
    <dbReference type="NCBI Taxonomy" id="168172"/>
    <lineage>
        <taxon>Eukaryota</taxon>
        <taxon>Fungi</taxon>
        <taxon>Dikarya</taxon>
        <taxon>Basidiomycota</taxon>
        <taxon>Pucciniomycotina</taxon>
        <taxon>Pucciniomycetes</taxon>
        <taxon>Pucciniales</taxon>
        <taxon>Pucciniaceae</taxon>
        <taxon>Puccinia</taxon>
    </lineage>
</organism>
<reference evidence="2" key="1">
    <citation type="journal article" date="2018" name="BMC Genomics">
        <title>Genomic insights into host adaptation between the wheat stripe rust pathogen (Puccinia striiformis f. sp. tritici) and the barley stripe rust pathogen (Puccinia striiformis f. sp. hordei).</title>
        <authorList>
            <person name="Xia C."/>
            <person name="Wang M."/>
            <person name="Yin C."/>
            <person name="Cornejo O.E."/>
            <person name="Hulbert S.H."/>
            <person name="Chen X."/>
        </authorList>
    </citation>
    <scope>NUCLEOTIDE SEQUENCE [LARGE SCALE GENOMIC DNA]</scope>
    <source>
        <strain evidence="2">93-210</strain>
    </source>
</reference>
<evidence type="ECO:0000313" key="2">
    <source>
        <dbReference type="Proteomes" id="UP001060170"/>
    </source>
</evidence>
<protein>
    <submittedName>
        <fullName evidence="1">Uncharacterized protein</fullName>
    </submittedName>
</protein>
<reference evidence="2" key="2">
    <citation type="journal article" date="2018" name="Mol. Plant Microbe Interact.">
        <title>Genome sequence resources for the wheat stripe rust pathogen (Puccinia striiformis f. sp. tritici) and the barley stripe rust pathogen (Puccinia striiformis f. sp. hordei).</title>
        <authorList>
            <person name="Xia C."/>
            <person name="Wang M."/>
            <person name="Yin C."/>
            <person name="Cornejo O.E."/>
            <person name="Hulbert S.H."/>
            <person name="Chen X."/>
        </authorList>
    </citation>
    <scope>NUCLEOTIDE SEQUENCE [LARGE SCALE GENOMIC DNA]</scope>
    <source>
        <strain evidence="2">93-210</strain>
    </source>
</reference>
<name>A0ACC0EVI2_9BASI</name>
<keyword evidence="2" id="KW-1185">Reference proteome</keyword>
<reference evidence="1 2" key="3">
    <citation type="journal article" date="2022" name="Microbiol. Spectr.">
        <title>Folding features and dynamics of 3D genome architecture in plant fungal pathogens.</title>
        <authorList>
            <person name="Xia C."/>
        </authorList>
    </citation>
    <scope>NUCLEOTIDE SEQUENCE [LARGE SCALE GENOMIC DNA]</scope>
    <source>
        <strain evidence="1 2">93-210</strain>
    </source>
</reference>
<evidence type="ECO:0000313" key="1">
    <source>
        <dbReference type="EMBL" id="KAI7961457.1"/>
    </source>
</evidence>
<dbReference type="Proteomes" id="UP001060170">
    <property type="component" value="Chromosome 2"/>
</dbReference>
<sequence>MQLAGRVGAVTVLSRWEIQQRIVDQKRREKAAEGPTHESHIERRRRALRPLHIRHLTLRANSHRNTYHYQYQCSGPVRAQSNKGIRHGL</sequence>
<accession>A0ACC0EVI2</accession>
<proteinExistence type="predicted"/>